<comment type="caution">
    <text evidence="2">The sequence shown here is derived from an EMBL/GenBank/DDBJ whole genome shotgun (WGS) entry which is preliminary data.</text>
</comment>
<feature type="transmembrane region" description="Helical" evidence="1">
    <location>
        <begin position="218"/>
        <end position="241"/>
    </location>
</feature>
<evidence type="ECO:0000256" key="1">
    <source>
        <dbReference type="SAM" id="Phobius"/>
    </source>
</evidence>
<feature type="transmembrane region" description="Helical" evidence="1">
    <location>
        <begin position="58"/>
        <end position="78"/>
    </location>
</feature>
<dbReference type="Pfam" id="PF12730">
    <property type="entry name" value="ABC2_membrane_4"/>
    <property type="match status" value="1"/>
</dbReference>
<organism evidence="2 3">
    <name type="scientific">Paenibacillus montaniterrae</name>
    <dbReference type="NCBI Taxonomy" id="429341"/>
    <lineage>
        <taxon>Bacteria</taxon>
        <taxon>Bacillati</taxon>
        <taxon>Bacillota</taxon>
        <taxon>Bacilli</taxon>
        <taxon>Bacillales</taxon>
        <taxon>Paenibacillaceae</taxon>
        <taxon>Paenibacillus</taxon>
    </lineage>
</organism>
<dbReference type="PANTHER" id="PTHR37305:SF1">
    <property type="entry name" value="MEMBRANE PROTEIN"/>
    <property type="match status" value="1"/>
</dbReference>
<name>A0A920CY60_9BACL</name>
<reference evidence="2" key="1">
    <citation type="submission" date="2021-03" db="EMBL/GenBank/DDBJ databases">
        <title>Antimicrobial resistance genes in bacteria isolated from Japanese honey, and their potential for conferring macrolide and lincosamide resistance in the American foulbrood pathogen Paenibacillus larvae.</title>
        <authorList>
            <person name="Okamoto M."/>
            <person name="Kumagai M."/>
            <person name="Kanamori H."/>
            <person name="Takamatsu D."/>
        </authorList>
    </citation>
    <scope>NUCLEOTIDE SEQUENCE</scope>
    <source>
        <strain evidence="2">J40TS1</strain>
    </source>
</reference>
<keyword evidence="1" id="KW-0812">Transmembrane</keyword>
<feature type="transmembrane region" description="Helical" evidence="1">
    <location>
        <begin position="171"/>
        <end position="188"/>
    </location>
</feature>
<protein>
    <submittedName>
        <fullName evidence="2">Bacitracin ABC transporter permease</fullName>
    </submittedName>
</protein>
<dbReference type="PANTHER" id="PTHR37305">
    <property type="entry name" value="INTEGRAL MEMBRANE PROTEIN-RELATED"/>
    <property type="match status" value="1"/>
</dbReference>
<dbReference type="EMBL" id="BOSE01000006">
    <property type="protein sequence ID" value="GIP17601.1"/>
    <property type="molecule type" value="Genomic_DNA"/>
</dbReference>
<keyword evidence="3" id="KW-1185">Reference proteome</keyword>
<sequence length="245" mass="27067">MVDLIIAECMKLKRSKMLFISLLGGMVAPTMVFAALLKHRLSNEPVIFTYEGMFDQTNHYVLILFGIVVYGVIAAYLFSREYTERTLKSVLTIPVSKTHFLTAKLVMLLLWMLLLTVVAWLGALIFAWLGKADHFSLAIAAQSLQQYVTGCLLLYCTMTPFVFITLWMKSLVPTIIAAATVMLGNVAVSNEDLGAFFPWTGAYLVASGDIEKYSYSPLAALGVIAAVFVLGLLASYSYFIAEDVK</sequence>
<keyword evidence="1" id="KW-1133">Transmembrane helix</keyword>
<evidence type="ECO:0000313" key="3">
    <source>
        <dbReference type="Proteomes" id="UP000683139"/>
    </source>
</evidence>
<accession>A0A920CY60</accession>
<evidence type="ECO:0000313" key="2">
    <source>
        <dbReference type="EMBL" id="GIP17601.1"/>
    </source>
</evidence>
<dbReference type="Proteomes" id="UP000683139">
    <property type="component" value="Unassembled WGS sequence"/>
</dbReference>
<feature type="transmembrane region" description="Helical" evidence="1">
    <location>
        <begin position="144"/>
        <end position="164"/>
    </location>
</feature>
<feature type="transmembrane region" description="Helical" evidence="1">
    <location>
        <begin position="105"/>
        <end position="129"/>
    </location>
</feature>
<dbReference type="AlphaFoldDB" id="A0A920CY60"/>
<dbReference type="RefSeq" id="WP_213517113.1">
    <property type="nucleotide sequence ID" value="NZ_BOSE01000006.1"/>
</dbReference>
<proteinExistence type="predicted"/>
<keyword evidence="1" id="KW-0472">Membrane</keyword>
<gene>
    <name evidence="2" type="primary">bcrB</name>
    <name evidence="2" type="ORF">J40TS1_32430</name>
</gene>